<organism evidence="2 3">
    <name type="scientific">Hohenbuehelia grisea</name>
    <dbReference type="NCBI Taxonomy" id="104357"/>
    <lineage>
        <taxon>Eukaryota</taxon>
        <taxon>Fungi</taxon>
        <taxon>Dikarya</taxon>
        <taxon>Basidiomycota</taxon>
        <taxon>Agaricomycotina</taxon>
        <taxon>Agaricomycetes</taxon>
        <taxon>Agaricomycetidae</taxon>
        <taxon>Agaricales</taxon>
        <taxon>Pleurotineae</taxon>
        <taxon>Pleurotaceae</taxon>
        <taxon>Hohenbuehelia</taxon>
    </lineage>
</organism>
<feature type="compositionally biased region" description="Low complexity" evidence="1">
    <location>
        <begin position="308"/>
        <end position="324"/>
    </location>
</feature>
<name>A0ABR3J7N6_9AGAR</name>
<gene>
    <name evidence="2" type="ORF">HGRIS_008342</name>
</gene>
<protein>
    <submittedName>
        <fullName evidence="2">Uncharacterized protein</fullName>
    </submittedName>
</protein>
<accession>A0ABR3J7N6</accession>
<dbReference type="EMBL" id="JASNQZ010000011">
    <property type="protein sequence ID" value="KAL0951663.1"/>
    <property type="molecule type" value="Genomic_DNA"/>
</dbReference>
<feature type="compositionally biased region" description="Polar residues" evidence="1">
    <location>
        <begin position="401"/>
        <end position="415"/>
    </location>
</feature>
<feature type="compositionally biased region" description="Low complexity" evidence="1">
    <location>
        <begin position="132"/>
        <end position="150"/>
    </location>
</feature>
<keyword evidence="3" id="KW-1185">Reference proteome</keyword>
<feature type="region of interest" description="Disordered" evidence="1">
    <location>
        <begin position="308"/>
        <end position="466"/>
    </location>
</feature>
<evidence type="ECO:0000313" key="2">
    <source>
        <dbReference type="EMBL" id="KAL0951663.1"/>
    </source>
</evidence>
<dbReference type="Proteomes" id="UP001556367">
    <property type="component" value="Unassembled WGS sequence"/>
</dbReference>
<evidence type="ECO:0000256" key="1">
    <source>
        <dbReference type="SAM" id="MobiDB-lite"/>
    </source>
</evidence>
<feature type="compositionally biased region" description="Basic residues" evidence="1">
    <location>
        <begin position="77"/>
        <end position="88"/>
    </location>
</feature>
<reference evidence="3" key="1">
    <citation type="submission" date="2024-06" db="EMBL/GenBank/DDBJ databases">
        <title>Multi-omics analyses provide insights into the biosynthesis of the anticancer antibiotic pleurotin in Hohenbuehelia grisea.</title>
        <authorList>
            <person name="Weaver J.A."/>
            <person name="Alberti F."/>
        </authorList>
    </citation>
    <scope>NUCLEOTIDE SEQUENCE [LARGE SCALE GENOMIC DNA]</scope>
    <source>
        <strain evidence="3">T-177</strain>
    </source>
</reference>
<sequence>MPSKSVFVNDNLVLHPIQAFETALVHVMEQPKPSPVSFLVARAVGSVGLAMSIVAIGLDWILPTPKVESPPPPPPPARRRSKAARRRSAPAELEDTLTRHSSRSRQARPRTPARATSLLTSNDLVRSRVHASHSTSRPSTPSRRSTDPSSILLPSVADAQQPKGNLPPPQPPLNEGSPVLNPSSASTLVATPALSPSVHILDTCDESLESDESQLSSRPKRRISSRLPRMKVFMTKARNVSSPVKPEITDKEVVDGKLVPAFGPSYATNITCPVPMEPVRSSRRSISVFVTPWTLSRSRTVSDVTAVPATARPTTPTSNTSRVSFIRRSVTVRVPPTSPAESPSSPAQVSPASANSTQSASYFTRKSDRRRSMPVARTQPYAYPYFAAMPTPNSPDDGLTPEQSVSPTRPRTSTELVHESDVERNRGRRSSKLNDVAQAALGLGRPSPKRRSASENLSLRSAPIQG</sequence>
<feature type="compositionally biased region" description="Basic and acidic residues" evidence="1">
    <location>
        <begin position="416"/>
        <end position="425"/>
    </location>
</feature>
<feature type="region of interest" description="Disordered" evidence="1">
    <location>
        <begin position="64"/>
        <end position="187"/>
    </location>
</feature>
<feature type="compositionally biased region" description="Low complexity" evidence="1">
    <location>
        <begin position="339"/>
        <end position="356"/>
    </location>
</feature>
<proteinExistence type="predicted"/>
<comment type="caution">
    <text evidence="2">The sequence shown here is derived from an EMBL/GenBank/DDBJ whole genome shotgun (WGS) entry which is preliminary data.</text>
</comment>
<evidence type="ECO:0000313" key="3">
    <source>
        <dbReference type="Proteomes" id="UP001556367"/>
    </source>
</evidence>